<dbReference type="Proteomes" id="UP000518605">
    <property type="component" value="Unassembled WGS sequence"/>
</dbReference>
<dbReference type="EMBL" id="JACHXW010000002">
    <property type="protein sequence ID" value="MBB3150535.1"/>
    <property type="molecule type" value="Genomic_DNA"/>
</dbReference>
<accession>A0A7W5G8D7</accession>
<reference evidence="1 2" key="1">
    <citation type="submission" date="2020-08" db="EMBL/GenBank/DDBJ databases">
        <title>Genomic Encyclopedia of Type Strains, Phase III (KMG-III): the genomes of soil and plant-associated and newly described type strains.</title>
        <authorList>
            <person name="Whitman W."/>
        </authorList>
    </citation>
    <scope>NUCLEOTIDE SEQUENCE [LARGE SCALE GENOMIC DNA]</scope>
    <source>
        <strain evidence="1 2">CECT 8234</strain>
    </source>
</reference>
<gene>
    <name evidence="1" type="ORF">FHS16_000569</name>
</gene>
<evidence type="ECO:0000313" key="1">
    <source>
        <dbReference type="EMBL" id="MBB3150535.1"/>
    </source>
</evidence>
<dbReference type="AlphaFoldDB" id="A0A7W5G8D7"/>
<comment type="caution">
    <text evidence="1">The sequence shown here is derived from an EMBL/GenBank/DDBJ whole genome shotgun (WGS) entry which is preliminary data.</text>
</comment>
<sequence>MAHVIVLQVRETLPHEAGTVRFLANQGGTTKIFPFRPFSYDSCFLSTEDERGYLF</sequence>
<protein>
    <submittedName>
        <fullName evidence="1">Dipeptidase</fullName>
    </submittedName>
</protein>
<name>A0A7W5G8D7_9BACL</name>
<organism evidence="1 2">
    <name type="scientific">Paenibacillus endophyticus</name>
    <dbReference type="NCBI Taxonomy" id="1294268"/>
    <lineage>
        <taxon>Bacteria</taxon>
        <taxon>Bacillati</taxon>
        <taxon>Bacillota</taxon>
        <taxon>Bacilli</taxon>
        <taxon>Bacillales</taxon>
        <taxon>Paenibacillaceae</taxon>
        <taxon>Paenibacillus</taxon>
    </lineage>
</organism>
<proteinExistence type="predicted"/>
<evidence type="ECO:0000313" key="2">
    <source>
        <dbReference type="Proteomes" id="UP000518605"/>
    </source>
</evidence>
<keyword evidence="2" id="KW-1185">Reference proteome</keyword>